<dbReference type="AlphaFoldDB" id="A0A5B6VWF5"/>
<comment type="caution">
    <text evidence="1">The sequence shown here is derived from an EMBL/GenBank/DDBJ whole genome shotgun (WGS) entry which is preliminary data.</text>
</comment>
<accession>A0A5B6VWF5</accession>
<proteinExistence type="predicted"/>
<dbReference type="EMBL" id="SMMG02000005">
    <property type="protein sequence ID" value="KAA3473262.1"/>
    <property type="molecule type" value="Genomic_DNA"/>
</dbReference>
<protein>
    <submittedName>
        <fullName evidence="1">Reverse transcriptase</fullName>
    </submittedName>
</protein>
<dbReference type="GO" id="GO:0003964">
    <property type="term" value="F:RNA-directed DNA polymerase activity"/>
    <property type="evidence" value="ECO:0007669"/>
    <property type="project" value="UniProtKB-KW"/>
</dbReference>
<keyword evidence="1" id="KW-0548">Nucleotidyltransferase</keyword>
<keyword evidence="1" id="KW-0695">RNA-directed DNA polymerase</keyword>
<reference evidence="2" key="1">
    <citation type="journal article" date="2019" name="Plant Biotechnol. J.">
        <title>Genome sequencing of the Australian wild diploid species Gossypium australe highlights disease resistance and delayed gland morphogenesis.</title>
        <authorList>
            <person name="Cai Y."/>
            <person name="Cai X."/>
            <person name="Wang Q."/>
            <person name="Wang P."/>
            <person name="Zhang Y."/>
            <person name="Cai C."/>
            <person name="Xu Y."/>
            <person name="Wang K."/>
            <person name="Zhou Z."/>
            <person name="Wang C."/>
            <person name="Geng S."/>
            <person name="Li B."/>
            <person name="Dong Q."/>
            <person name="Hou Y."/>
            <person name="Wang H."/>
            <person name="Ai P."/>
            <person name="Liu Z."/>
            <person name="Yi F."/>
            <person name="Sun M."/>
            <person name="An G."/>
            <person name="Cheng J."/>
            <person name="Zhang Y."/>
            <person name="Shi Q."/>
            <person name="Xie Y."/>
            <person name="Shi X."/>
            <person name="Chang Y."/>
            <person name="Huang F."/>
            <person name="Chen Y."/>
            <person name="Hong S."/>
            <person name="Mi L."/>
            <person name="Sun Q."/>
            <person name="Zhang L."/>
            <person name="Zhou B."/>
            <person name="Peng R."/>
            <person name="Zhang X."/>
            <person name="Liu F."/>
        </authorList>
    </citation>
    <scope>NUCLEOTIDE SEQUENCE [LARGE SCALE GENOMIC DNA]</scope>
    <source>
        <strain evidence="2">cv. PA1801</strain>
    </source>
</reference>
<gene>
    <name evidence="1" type="ORF">EPI10_023657</name>
</gene>
<evidence type="ECO:0000313" key="2">
    <source>
        <dbReference type="Proteomes" id="UP000325315"/>
    </source>
</evidence>
<evidence type="ECO:0000313" key="1">
    <source>
        <dbReference type="EMBL" id="KAA3473262.1"/>
    </source>
</evidence>
<name>A0A5B6VWF5_9ROSI</name>
<organism evidence="1 2">
    <name type="scientific">Gossypium australe</name>
    <dbReference type="NCBI Taxonomy" id="47621"/>
    <lineage>
        <taxon>Eukaryota</taxon>
        <taxon>Viridiplantae</taxon>
        <taxon>Streptophyta</taxon>
        <taxon>Embryophyta</taxon>
        <taxon>Tracheophyta</taxon>
        <taxon>Spermatophyta</taxon>
        <taxon>Magnoliopsida</taxon>
        <taxon>eudicotyledons</taxon>
        <taxon>Gunneridae</taxon>
        <taxon>Pentapetalae</taxon>
        <taxon>rosids</taxon>
        <taxon>malvids</taxon>
        <taxon>Malvales</taxon>
        <taxon>Malvaceae</taxon>
        <taxon>Malvoideae</taxon>
        <taxon>Gossypium</taxon>
    </lineage>
</organism>
<sequence length="106" mass="12295">MSCFLLPLSFCSKFECIISRFWWQKPGKKCGIHWCEFAELCNLKENEGMGFRSLEKFSIALLAKKGHLKAKYYSNINFLNSGLSTYPSYAWKSIWAAKKLFLEGMC</sequence>
<keyword evidence="2" id="KW-1185">Reference proteome</keyword>
<dbReference type="Proteomes" id="UP000325315">
    <property type="component" value="Unassembled WGS sequence"/>
</dbReference>
<keyword evidence="1" id="KW-0808">Transferase</keyword>